<dbReference type="AlphaFoldDB" id="J9GMV4"/>
<reference evidence="1" key="1">
    <citation type="journal article" date="2012" name="PLoS ONE">
        <title>Gene sets for utilization of primary and secondary nutrition supplies in the distal gut of endangered iberian lynx.</title>
        <authorList>
            <person name="Alcaide M."/>
            <person name="Messina E."/>
            <person name="Richter M."/>
            <person name="Bargiela R."/>
            <person name="Peplies J."/>
            <person name="Huws S.A."/>
            <person name="Newbold C.J."/>
            <person name="Golyshin P.N."/>
            <person name="Simon M.A."/>
            <person name="Lopez G."/>
            <person name="Yakimov M.M."/>
            <person name="Ferrer M."/>
        </authorList>
    </citation>
    <scope>NUCLEOTIDE SEQUENCE</scope>
</reference>
<comment type="caution">
    <text evidence="1">The sequence shown here is derived from an EMBL/GenBank/DDBJ whole genome shotgun (WGS) entry which is preliminary data.</text>
</comment>
<name>J9GMV4_9ZZZZ</name>
<dbReference type="EMBL" id="AMCI01003064">
    <property type="protein sequence ID" value="EJX01185.1"/>
    <property type="molecule type" value="Genomic_DNA"/>
</dbReference>
<sequence length="176" mass="19594">MQVDFLNEQGDDLVSPLSTVRVPQGAGNDADKDVVTLAPATYLLEVYLDGKLVESSQHQQWVICQVSDSPLNEECKTLLLYSTEVEKQIMALKQYRHSHVIEYHFTCQALFNDDQKHVIRYDFTPPSPETSVFDYQGAVSLDGQALQVFYPNGPIHAGQPQHAQGLGLAVEAVLAY</sequence>
<accession>J9GMV4</accession>
<evidence type="ECO:0000313" key="1">
    <source>
        <dbReference type="EMBL" id="EJX01185.1"/>
    </source>
</evidence>
<proteinExistence type="predicted"/>
<protein>
    <submittedName>
        <fullName evidence="1">Uncharacterized protein</fullName>
    </submittedName>
</protein>
<gene>
    <name evidence="1" type="ORF">EVA_10710</name>
</gene>
<organism evidence="1">
    <name type="scientific">gut metagenome</name>
    <dbReference type="NCBI Taxonomy" id="749906"/>
    <lineage>
        <taxon>unclassified sequences</taxon>
        <taxon>metagenomes</taxon>
        <taxon>organismal metagenomes</taxon>
    </lineage>
</organism>